<feature type="region of interest" description="Disordered" evidence="1">
    <location>
        <begin position="137"/>
        <end position="170"/>
    </location>
</feature>
<dbReference type="CDD" id="cd05379">
    <property type="entry name" value="CAP_bacterial"/>
    <property type="match status" value="1"/>
</dbReference>
<dbReference type="RefSeq" id="WP_204708734.1">
    <property type="nucleotide sequence ID" value="NZ_JBHSZV010000010.1"/>
</dbReference>
<sequence length="245" mass="27661">MKKVYFTTLIAFSMITLPACGANNNDGAVDETGYDYNQVTYGPGNQENGRLPDINRFDNNFPNPGRGPIIPEDRNNWGQQQAQPDQQRDQQRDQPRDQQDQQNQQNQQRQDTGDGGTDEATGEVQEQVVQLTNEAREEQGLQPLKLSKEVSEVAQDKSEDMAENEYFSHTSPTYGTPFDMLKEYNVDYRTAAENIAKGQKTPESVVDGWLNSSGHRKNIMNENMTEIGIGYSESGNYWTQMFIGS</sequence>
<feature type="domain" description="SCP" evidence="3">
    <location>
        <begin position="130"/>
        <end position="242"/>
    </location>
</feature>
<dbReference type="Gene3D" id="3.40.33.10">
    <property type="entry name" value="CAP"/>
    <property type="match status" value="1"/>
</dbReference>
<evidence type="ECO:0000313" key="5">
    <source>
        <dbReference type="Proteomes" id="UP001596410"/>
    </source>
</evidence>
<feature type="compositionally biased region" description="Basic and acidic residues" evidence="1">
    <location>
        <begin position="146"/>
        <end position="160"/>
    </location>
</feature>
<evidence type="ECO:0000259" key="3">
    <source>
        <dbReference type="Pfam" id="PF00188"/>
    </source>
</evidence>
<dbReference type="InterPro" id="IPR014044">
    <property type="entry name" value="CAP_dom"/>
</dbReference>
<dbReference type="PANTHER" id="PTHR31157:SF1">
    <property type="entry name" value="SCP DOMAIN-CONTAINING PROTEIN"/>
    <property type="match status" value="1"/>
</dbReference>
<feature type="chain" id="PRO_5045614656" evidence="2">
    <location>
        <begin position="22"/>
        <end position="245"/>
    </location>
</feature>
<proteinExistence type="predicted"/>
<evidence type="ECO:0000313" key="4">
    <source>
        <dbReference type="EMBL" id="MFC7060915.1"/>
    </source>
</evidence>
<keyword evidence="2" id="KW-0732">Signal</keyword>
<dbReference type="Proteomes" id="UP001596410">
    <property type="component" value="Unassembled WGS sequence"/>
</dbReference>
<accession>A0ABW2EEZ7</accession>
<feature type="region of interest" description="Disordered" evidence="1">
    <location>
        <begin position="38"/>
        <end position="121"/>
    </location>
</feature>
<feature type="signal peptide" evidence="2">
    <location>
        <begin position="1"/>
        <end position="21"/>
    </location>
</feature>
<organism evidence="4 5">
    <name type="scientific">Halobacillus seohaensis</name>
    <dbReference type="NCBI Taxonomy" id="447421"/>
    <lineage>
        <taxon>Bacteria</taxon>
        <taxon>Bacillati</taxon>
        <taxon>Bacillota</taxon>
        <taxon>Bacilli</taxon>
        <taxon>Bacillales</taxon>
        <taxon>Bacillaceae</taxon>
        <taxon>Halobacillus</taxon>
    </lineage>
</organism>
<dbReference type="PANTHER" id="PTHR31157">
    <property type="entry name" value="SCP DOMAIN-CONTAINING PROTEIN"/>
    <property type="match status" value="1"/>
</dbReference>
<dbReference type="EMBL" id="JBHSZV010000010">
    <property type="protein sequence ID" value="MFC7060915.1"/>
    <property type="molecule type" value="Genomic_DNA"/>
</dbReference>
<feature type="compositionally biased region" description="Polar residues" evidence="1">
    <location>
        <begin position="38"/>
        <end position="48"/>
    </location>
</feature>
<keyword evidence="5" id="KW-1185">Reference proteome</keyword>
<evidence type="ECO:0000256" key="1">
    <source>
        <dbReference type="SAM" id="MobiDB-lite"/>
    </source>
</evidence>
<reference evidence="5" key="1">
    <citation type="journal article" date="2019" name="Int. J. Syst. Evol. Microbiol.">
        <title>The Global Catalogue of Microorganisms (GCM) 10K type strain sequencing project: providing services to taxonomists for standard genome sequencing and annotation.</title>
        <authorList>
            <consortium name="The Broad Institute Genomics Platform"/>
            <consortium name="The Broad Institute Genome Sequencing Center for Infectious Disease"/>
            <person name="Wu L."/>
            <person name="Ma J."/>
        </authorList>
    </citation>
    <scope>NUCLEOTIDE SEQUENCE [LARGE SCALE GENOMIC DNA]</scope>
    <source>
        <strain evidence="5">CGMCC 4.1621</strain>
    </source>
</reference>
<feature type="compositionally biased region" description="Low complexity" evidence="1">
    <location>
        <begin position="100"/>
        <end position="110"/>
    </location>
</feature>
<evidence type="ECO:0000256" key="2">
    <source>
        <dbReference type="SAM" id="SignalP"/>
    </source>
</evidence>
<dbReference type="InterPro" id="IPR035940">
    <property type="entry name" value="CAP_sf"/>
</dbReference>
<feature type="compositionally biased region" description="Basic and acidic residues" evidence="1">
    <location>
        <begin position="86"/>
        <end position="99"/>
    </location>
</feature>
<dbReference type="Pfam" id="PF00188">
    <property type="entry name" value="CAP"/>
    <property type="match status" value="1"/>
</dbReference>
<dbReference type="SUPFAM" id="SSF55797">
    <property type="entry name" value="PR-1-like"/>
    <property type="match status" value="1"/>
</dbReference>
<protein>
    <submittedName>
        <fullName evidence="4">CAP domain-containing protein</fullName>
    </submittedName>
</protein>
<comment type="caution">
    <text evidence="4">The sequence shown here is derived from an EMBL/GenBank/DDBJ whole genome shotgun (WGS) entry which is preliminary data.</text>
</comment>
<name>A0ABW2EEZ7_9BACI</name>
<gene>
    <name evidence="4" type="ORF">ACFQIC_03395</name>
</gene>